<evidence type="ECO:0000256" key="2">
    <source>
        <dbReference type="ARBA" id="ARBA00022679"/>
    </source>
</evidence>
<dbReference type="InterPro" id="IPR010280">
    <property type="entry name" value="U5_MeTrfase_fam"/>
</dbReference>
<evidence type="ECO:0000313" key="7">
    <source>
        <dbReference type="EMBL" id="GLG85703.1"/>
    </source>
</evidence>
<dbReference type="SUPFAM" id="SSF50249">
    <property type="entry name" value="Nucleic acid-binding proteins"/>
    <property type="match status" value="1"/>
</dbReference>
<dbReference type="Pfam" id="PF01938">
    <property type="entry name" value="TRAM"/>
    <property type="match status" value="1"/>
</dbReference>
<evidence type="ECO:0000256" key="5">
    <source>
        <dbReference type="PROSITE-ProRule" id="PRU10015"/>
    </source>
</evidence>
<dbReference type="PANTHER" id="PTHR11061">
    <property type="entry name" value="RNA M5U METHYLTRANSFERASE"/>
    <property type="match status" value="1"/>
</dbReference>
<comment type="caution">
    <text evidence="7">The sequence shown here is derived from an EMBL/GenBank/DDBJ whole genome shotgun (WGS) entry which is preliminary data.</text>
</comment>
<dbReference type="PROSITE" id="PS50926">
    <property type="entry name" value="TRAM"/>
    <property type="match status" value="1"/>
</dbReference>
<keyword evidence="2 4" id="KW-0808">Transferase</keyword>
<evidence type="ECO:0000256" key="4">
    <source>
        <dbReference type="PROSITE-ProRule" id="PRU01024"/>
    </source>
</evidence>
<name>A0AA37QN33_9FIRM</name>
<evidence type="ECO:0000259" key="6">
    <source>
        <dbReference type="PROSITE" id="PS50926"/>
    </source>
</evidence>
<evidence type="ECO:0000256" key="3">
    <source>
        <dbReference type="ARBA" id="ARBA00022691"/>
    </source>
</evidence>
<sequence length="572" mass="65039">MKKNDVVTVEVTDIGIGGEGIGKVDGYTLFIKDAVIGDTVEVKVMKAKKNYGYARLMRIVKESAFRVSARCPEARRCGGCQIQEMDYRKQLEFKNTKVRNNLIRLGSVEEELLDQIMEPIAGMEEPFRYRNKAQFPIGVDKEGNLIAGFYAGRTHQIIPVPNRDCVLGVPENKVILDQILDYMREEKISAYDEERHKGLVRHVLVRYGFTTKEIMVCLIINGDKLPSSEKLLEKLTKIPGMTSITYNINKEKTNVIMGSKVCPLWGQTYITDYIGNVKYQISPLSFYQVNPVQTEVLYGTALEYAGLTGKETVWDVYCGIGTISLFLAQKAQKVYGVEIVPQAIEDAKHNAKINEITNAEFFVGKAEEVLPKYYADYAKEHPGEHARADVIVVDPPRKGCERSVLDTMVQMEPERIVYVSCDSATLARDVKYLRENGYEIRKVKATDMFPMSVHVETVVLLSHKKPDGHINVKVEFGEGEGKVRLDNIAKRAEIYKPKERVTYKMIKEYIETKYGFKVHTAYIAEVKRDLGLPMYDAPNAIEELKQPRKHPTAEKVEAIKDALRYFEIMEEI</sequence>
<accession>A0AA37QN33</accession>
<dbReference type="NCBIfam" id="TIGR00479">
    <property type="entry name" value="rumA"/>
    <property type="match status" value="1"/>
</dbReference>
<dbReference type="PANTHER" id="PTHR11061:SF30">
    <property type="entry name" value="TRNA (URACIL(54)-C(5))-METHYLTRANSFERASE"/>
    <property type="match status" value="1"/>
</dbReference>
<organism evidence="7 8">
    <name type="scientific">Coprococcus comes</name>
    <dbReference type="NCBI Taxonomy" id="410072"/>
    <lineage>
        <taxon>Bacteria</taxon>
        <taxon>Bacillati</taxon>
        <taxon>Bacillota</taxon>
        <taxon>Clostridia</taxon>
        <taxon>Lachnospirales</taxon>
        <taxon>Lachnospiraceae</taxon>
        <taxon>Coprococcus</taxon>
    </lineage>
</organism>
<dbReference type="EMBL" id="BSCI01000001">
    <property type="protein sequence ID" value="GLG85703.1"/>
    <property type="molecule type" value="Genomic_DNA"/>
</dbReference>
<dbReference type="SUPFAM" id="SSF53335">
    <property type="entry name" value="S-adenosyl-L-methionine-dependent methyltransferases"/>
    <property type="match status" value="1"/>
</dbReference>
<reference evidence="7" key="2">
    <citation type="submission" date="2022-11" db="EMBL/GenBank/DDBJ databases">
        <title>Draft genome sequence of Coprococcus comes strain 31264.</title>
        <authorList>
            <person name="Hisatomi A."/>
            <person name="Ohkuma M."/>
            <person name="Sakamoto M."/>
        </authorList>
    </citation>
    <scope>NUCLEOTIDE SEQUENCE</scope>
    <source>
        <strain evidence="7">JCM 31264</strain>
    </source>
</reference>
<dbReference type="PROSITE" id="PS51687">
    <property type="entry name" value="SAM_MT_RNA_M5U"/>
    <property type="match status" value="1"/>
</dbReference>
<evidence type="ECO:0000256" key="1">
    <source>
        <dbReference type="ARBA" id="ARBA00022603"/>
    </source>
</evidence>
<feature type="binding site" evidence="4">
    <location>
        <position position="288"/>
    </location>
    <ligand>
        <name>S-adenosyl-L-methionine</name>
        <dbReference type="ChEBI" id="CHEBI:59789"/>
    </ligand>
</feature>
<proteinExistence type="inferred from homology"/>
<dbReference type="Pfam" id="PF05958">
    <property type="entry name" value="tRNA_U5-meth_tr"/>
    <property type="match status" value="1"/>
</dbReference>
<feature type="binding site" evidence="4">
    <location>
        <position position="338"/>
    </location>
    <ligand>
        <name>S-adenosyl-L-methionine</name>
        <dbReference type="ChEBI" id="CHEBI:59789"/>
    </ligand>
</feature>
<dbReference type="PROSITE" id="PS01230">
    <property type="entry name" value="TRMA_1"/>
    <property type="match status" value="1"/>
</dbReference>
<protein>
    <submittedName>
        <fullName evidence="7">23S rRNA (Uracil-5-)-methyltransferase RumA</fullName>
    </submittedName>
</protein>
<evidence type="ECO:0000313" key="8">
    <source>
        <dbReference type="Proteomes" id="UP001145109"/>
    </source>
</evidence>
<dbReference type="AlphaFoldDB" id="A0AA37QN33"/>
<feature type="active site" evidence="5">
    <location>
        <position position="421"/>
    </location>
</feature>
<dbReference type="Proteomes" id="UP001145109">
    <property type="component" value="Unassembled WGS sequence"/>
</dbReference>
<dbReference type="InterPro" id="IPR030390">
    <property type="entry name" value="MeTrfase_TrmA_AS"/>
</dbReference>
<dbReference type="Gene3D" id="2.40.50.1070">
    <property type="match status" value="1"/>
</dbReference>
<dbReference type="Gene3D" id="3.40.50.150">
    <property type="entry name" value="Vaccinia Virus protein VP39"/>
    <property type="match status" value="1"/>
</dbReference>
<dbReference type="Gene3D" id="2.40.50.140">
    <property type="entry name" value="Nucleic acid-binding proteins"/>
    <property type="match status" value="1"/>
</dbReference>
<dbReference type="FunFam" id="3.40.50.150:FF:000009">
    <property type="entry name" value="23S rRNA (Uracil(1939)-C(5))-methyltransferase RlmD"/>
    <property type="match status" value="1"/>
</dbReference>
<dbReference type="CDD" id="cd02440">
    <property type="entry name" value="AdoMet_MTases"/>
    <property type="match status" value="1"/>
</dbReference>
<dbReference type="FunFam" id="2.40.50.1070:FF:000003">
    <property type="entry name" value="23S rRNA (Uracil-5-)-methyltransferase RumA"/>
    <property type="match status" value="1"/>
</dbReference>
<feature type="binding site" evidence="4">
    <location>
        <position position="317"/>
    </location>
    <ligand>
        <name>S-adenosyl-L-methionine</name>
        <dbReference type="ChEBI" id="CHEBI:59789"/>
    </ligand>
</feature>
<keyword evidence="1 4" id="KW-0489">Methyltransferase</keyword>
<feature type="active site" description="Nucleophile" evidence="4">
    <location>
        <position position="421"/>
    </location>
</feature>
<comment type="similarity">
    <text evidence="4">Belongs to the class I-like SAM-binding methyltransferase superfamily. RNA M5U methyltransferase family.</text>
</comment>
<dbReference type="InterPro" id="IPR002792">
    <property type="entry name" value="TRAM_dom"/>
</dbReference>
<dbReference type="GO" id="GO:0070475">
    <property type="term" value="P:rRNA base methylation"/>
    <property type="evidence" value="ECO:0007669"/>
    <property type="project" value="TreeGrafter"/>
</dbReference>
<feature type="binding site" evidence="4">
    <location>
        <position position="394"/>
    </location>
    <ligand>
        <name>S-adenosyl-L-methionine</name>
        <dbReference type="ChEBI" id="CHEBI:59789"/>
    </ligand>
</feature>
<gene>
    <name evidence="7" type="primary">rumA_1</name>
    <name evidence="7" type="ORF">comes_02480</name>
</gene>
<dbReference type="InterPro" id="IPR012340">
    <property type="entry name" value="NA-bd_OB-fold"/>
</dbReference>
<dbReference type="RefSeq" id="WP_055247947.1">
    <property type="nucleotide sequence ID" value="NZ_BSCI01000001.1"/>
</dbReference>
<dbReference type="InterPro" id="IPR029063">
    <property type="entry name" value="SAM-dependent_MTases_sf"/>
</dbReference>
<keyword evidence="3 4" id="KW-0949">S-adenosyl-L-methionine</keyword>
<feature type="domain" description="TRAM" evidence="6">
    <location>
        <begin position="1"/>
        <end position="58"/>
    </location>
</feature>
<reference evidence="7" key="1">
    <citation type="submission" date="2022-09" db="EMBL/GenBank/DDBJ databases">
        <title>Draft genome sequence of Coprococcus comes strain 31264.</title>
        <authorList>
            <person name="Atsushi H."/>
            <person name="Moriya O."/>
            <person name="Mitsuo S."/>
        </authorList>
    </citation>
    <scope>NUCLEOTIDE SEQUENCE</scope>
    <source>
        <strain evidence="7">JCM 31264</strain>
    </source>
</reference>
<dbReference type="FunFam" id="2.40.50.140:FF:000097">
    <property type="entry name" value="23S rRNA (uracil(1939)-C(5))-methyltransferase RlmD"/>
    <property type="match status" value="1"/>
</dbReference>
<dbReference type="GO" id="GO:0070041">
    <property type="term" value="F:rRNA (uridine-C5-)-methyltransferase activity"/>
    <property type="evidence" value="ECO:0007669"/>
    <property type="project" value="UniProtKB-ARBA"/>
</dbReference>